<dbReference type="GO" id="GO:0004540">
    <property type="term" value="F:RNA nuclease activity"/>
    <property type="evidence" value="ECO:0007669"/>
    <property type="project" value="InterPro"/>
</dbReference>
<sequence length="562" mass="65703">MGLFVPDSIFIYLDTLYQEDNGLLKTLDEFLLRGIADLPEEQLLNWFHEKLLEQRQILNEGVAALEQAPDEDKGVLHHFLVALLMVRQPFMRWPAADRYLSDQQNKSPDQRPVLELYRSLLRLRFAPHEKVAGNETGRSFLGMKLFASAGEMPTFQEEVDRLLTTFESIEQELASWQERYEAVKGQQQFTLEQCEEYTVTHDELSHRCQKMLKANNQQVDACNDEYDRDLATGINECNQRNEKTAEINRIVNHRNKVKAERKNLMFDWWQRCSGWNYPCPNGMERICYPFDIPNHACWQWAVTEQLWQDEHSRWKTEYNTWYSEFSDWNRICDQRRNALTAWKSRCLGLESLASKQNAQCRGEISASHALLKDCQSRLSHLSRQKTELNEKKADLNKDYEAYLQEKSTLRNRIETLQAELESIQPVAGHCRVDDCQWLGFPQVELDDFANVAGEVYLAMAGPGGKLKVASKIAKSVYTQFEKKIEKQMISRGWNKESILHTIKKPHKTVQTRDARWKSDGTRRDDPATAYIREDGHYVIRNNNDGTIVQISDRNKHDWRSPF</sequence>
<dbReference type="STRING" id="1137799.GZ78_00585"/>
<dbReference type="Gene3D" id="3.30.2310.30">
    <property type="match status" value="1"/>
</dbReference>
<evidence type="ECO:0000313" key="3">
    <source>
        <dbReference type="EMBL" id="KEQ18660.1"/>
    </source>
</evidence>
<feature type="domain" description="Colicin E5 ribonuclease" evidence="2">
    <location>
        <begin position="478"/>
        <end position="561"/>
    </location>
</feature>
<dbReference type="eggNOG" id="COG3501">
    <property type="taxonomic scope" value="Bacteria"/>
</dbReference>
<dbReference type="AlphaFoldDB" id="A0A081NJN7"/>
<evidence type="ECO:0000256" key="1">
    <source>
        <dbReference type="SAM" id="Coils"/>
    </source>
</evidence>
<evidence type="ECO:0000313" key="4">
    <source>
        <dbReference type="Proteomes" id="UP000028073"/>
    </source>
</evidence>
<dbReference type="EMBL" id="JOKH01000001">
    <property type="protein sequence ID" value="KEQ18660.1"/>
    <property type="molecule type" value="Genomic_DNA"/>
</dbReference>
<protein>
    <recommendedName>
        <fullName evidence="2">Colicin E5 ribonuclease domain-containing protein</fullName>
    </recommendedName>
</protein>
<dbReference type="Pfam" id="PF12106">
    <property type="entry name" value="Colicin_E5"/>
    <property type="match status" value="1"/>
</dbReference>
<accession>A0A081NJN7</accession>
<dbReference type="InterPro" id="IPR038234">
    <property type="entry name" value="Colicin_E5_C_sf"/>
</dbReference>
<dbReference type="Gene3D" id="1.20.5.1160">
    <property type="entry name" value="Vasodilator-stimulated phosphoprotein"/>
    <property type="match status" value="1"/>
</dbReference>
<proteinExistence type="predicted"/>
<dbReference type="InterPro" id="IPR038233">
    <property type="entry name" value="Colicin_D/E5_nuclease"/>
</dbReference>
<dbReference type="Proteomes" id="UP000028073">
    <property type="component" value="Unassembled WGS sequence"/>
</dbReference>
<dbReference type="InterPro" id="IPR021964">
    <property type="entry name" value="Colicin_E5_C"/>
</dbReference>
<dbReference type="RefSeq" id="WP_034831931.1">
    <property type="nucleotide sequence ID" value="NZ_JOKH01000001.1"/>
</dbReference>
<dbReference type="OrthoDB" id="9815414at2"/>
<name>A0A081NJN7_9GAMM</name>
<gene>
    <name evidence="3" type="ORF">GZ78_00585</name>
</gene>
<comment type="caution">
    <text evidence="3">The sequence shown here is derived from an EMBL/GenBank/DDBJ whole genome shotgun (WGS) entry which is preliminary data.</text>
</comment>
<feature type="coiled-coil region" evidence="1">
    <location>
        <begin position="371"/>
        <end position="419"/>
    </location>
</feature>
<dbReference type="SUPFAM" id="SSF102824">
    <property type="entry name" value="Colicin D/E5 nuclease domain"/>
    <property type="match status" value="1"/>
</dbReference>
<reference evidence="3 4" key="1">
    <citation type="submission" date="2014-06" db="EMBL/GenBank/DDBJ databases">
        <title>Whole Genome Sequences of Three Symbiotic Endozoicomonas Bacteria.</title>
        <authorList>
            <person name="Neave M.J."/>
            <person name="Apprill A."/>
            <person name="Voolstra C.R."/>
        </authorList>
    </citation>
    <scope>NUCLEOTIDE SEQUENCE [LARGE SCALE GENOMIC DNA]</scope>
    <source>
        <strain evidence="3 4">DSM 25634</strain>
    </source>
</reference>
<feature type="coiled-coil region" evidence="1">
    <location>
        <begin position="159"/>
        <end position="186"/>
    </location>
</feature>
<keyword evidence="1" id="KW-0175">Coiled coil</keyword>
<evidence type="ECO:0000259" key="2">
    <source>
        <dbReference type="Pfam" id="PF12106"/>
    </source>
</evidence>
<organism evidence="3 4">
    <name type="scientific">Endozoicomonas numazuensis</name>
    <dbReference type="NCBI Taxonomy" id="1137799"/>
    <lineage>
        <taxon>Bacteria</taxon>
        <taxon>Pseudomonadati</taxon>
        <taxon>Pseudomonadota</taxon>
        <taxon>Gammaproteobacteria</taxon>
        <taxon>Oceanospirillales</taxon>
        <taxon>Endozoicomonadaceae</taxon>
        <taxon>Endozoicomonas</taxon>
    </lineage>
</organism>
<keyword evidence="4" id="KW-1185">Reference proteome</keyword>